<feature type="domain" description="Putative restriction endonuclease" evidence="1">
    <location>
        <begin position="33"/>
        <end position="201"/>
    </location>
</feature>
<evidence type="ECO:0000313" key="2">
    <source>
        <dbReference type="EMBL" id="RAI73360.1"/>
    </source>
</evidence>
<dbReference type="OrthoDB" id="943262at2"/>
<sequence>MSDLLLRILDTPQAPLILQRAQAILNNEHQKRQAFYEWLDEDKKAEFINGEIVVHSPALDRHNSAMLLLARLLSFYVDDRDLGYVRAEKALVELTRNSYEPDVCYFGPAKASQITDDQLYYPAPDFIAEVLSKTTEKNDRETKFADYAAHRVAEYWIIDPLRRTIEQYGIDADTEEYALMGSYGIKETVTSHAITGFTIPVRALFDTAANMGALRNLLLKGAS</sequence>
<dbReference type="Proteomes" id="UP000249016">
    <property type="component" value="Unassembled WGS sequence"/>
</dbReference>
<evidence type="ECO:0000259" key="1">
    <source>
        <dbReference type="Pfam" id="PF05685"/>
    </source>
</evidence>
<dbReference type="PANTHER" id="PTHR35400">
    <property type="entry name" value="SLR1083 PROTEIN"/>
    <property type="match status" value="1"/>
</dbReference>
<dbReference type="InterPro" id="IPR008538">
    <property type="entry name" value="Uma2"/>
</dbReference>
<dbReference type="GO" id="GO:0004519">
    <property type="term" value="F:endonuclease activity"/>
    <property type="evidence" value="ECO:0007669"/>
    <property type="project" value="UniProtKB-KW"/>
</dbReference>
<organism evidence="2 3">
    <name type="scientific">Spirosoma telluris</name>
    <dbReference type="NCBI Taxonomy" id="2183553"/>
    <lineage>
        <taxon>Bacteria</taxon>
        <taxon>Pseudomonadati</taxon>
        <taxon>Bacteroidota</taxon>
        <taxon>Cytophagia</taxon>
        <taxon>Cytophagales</taxon>
        <taxon>Cytophagaceae</taxon>
        <taxon>Spirosoma</taxon>
    </lineage>
</organism>
<keyword evidence="2" id="KW-0540">Nuclease</keyword>
<dbReference type="InterPro" id="IPR012296">
    <property type="entry name" value="Nuclease_put_TT1808"/>
</dbReference>
<gene>
    <name evidence="2" type="ORF">HMF3257_00965</name>
</gene>
<name>A0A327NDK5_9BACT</name>
<dbReference type="AlphaFoldDB" id="A0A327NDK5"/>
<dbReference type="Gene3D" id="3.90.1570.10">
    <property type="entry name" value="tt1808, chain A"/>
    <property type="match status" value="1"/>
</dbReference>
<comment type="caution">
    <text evidence="2">The sequence shown here is derived from an EMBL/GenBank/DDBJ whole genome shotgun (WGS) entry which is preliminary data.</text>
</comment>
<dbReference type="PANTHER" id="PTHR35400:SF3">
    <property type="entry name" value="SLL1072 PROTEIN"/>
    <property type="match status" value="1"/>
</dbReference>
<accession>A0A327NDK5</accession>
<dbReference type="InterPro" id="IPR011335">
    <property type="entry name" value="Restrct_endonuc-II-like"/>
</dbReference>
<protein>
    <submittedName>
        <fullName evidence="2">Uma2 family endonuclease</fullName>
    </submittedName>
</protein>
<keyword evidence="2" id="KW-0378">Hydrolase</keyword>
<keyword evidence="3" id="KW-1185">Reference proteome</keyword>
<evidence type="ECO:0000313" key="3">
    <source>
        <dbReference type="Proteomes" id="UP000249016"/>
    </source>
</evidence>
<dbReference type="CDD" id="cd06260">
    <property type="entry name" value="DUF820-like"/>
    <property type="match status" value="1"/>
</dbReference>
<dbReference type="SUPFAM" id="SSF52980">
    <property type="entry name" value="Restriction endonuclease-like"/>
    <property type="match status" value="1"/>
</dbReference>
<dbReference type="Pfam" id="PF05685">
    <property type="entry name" value="Uma2"/>
    <property type="match status" value="1"/>
</dbReference>
<dbReference type="RefSeq" id="WP_111340240.1">
    <property type="nucleotide sequence ID" value="NZ_QLII01000001.1"/>
</dbReference>
<dbReference type="EMBL" id="QLII01000001">
    <property type="protein sequence ID" value="RAI73360.1"/>
    <property type="molecule type" value="Genomic_DNA"/>
</dbReference>
<reference evidence="2 3" key="1">
    <citation type="submission" date="2018-06" db="EMBL/GenBank/DDBJ databases">
        <title>Spirosoma sp. HMF3257 Genome sequencing and assembly.</title>
        <authorList>
            <person name="Kang H."/>
            <person name="Cha I."/>
            <person name="Kim H."/>
            <person name="Kang J."/>
            <person name="Joh K."/>
        </authorList>
    </citation>
    <scope>NUCLEOTIDE SEQUENCE [LARGE SCALE GENOMIC DNA]</scope>
    <source>
        <strain evidence="2 3">HMF3257</strain>
    </source>
</reference>
<proteinExistence type="predicted"/>
<keyword evidence="2" id="KW-0255">Endonuclease</keyword>